<dbReference type="InterPro" id="IPR009688">
    <property type="entry name" value="FAM210A/B-like_dom"/>
</dbReference>
<keyword evidence="3" id="KW-1185">Reference proteome</keyword>
<protein>
    <recommendedName>
        <fullName evidence="1">DUF1279 domain-containing protein</fullName>
    </recommendedName>
</protein>
<evidence type="ECO:0000313" key="3">
    <source>
        <dbReference type="Proteomes" id="UP000193642"/>
    </source>
</evidence>
<feature type="domain" description="DUF1279" evidence="1">
    <location>
        <begin position="9"/>
        <end position="162"/>
    </location>
</feature>
<sequence>MLGRLRSLNIKTLIREQGPAAMVTYTGVSVASFGLWIGLCHYTGIDARWLSTTTTSTLSTASKELEAALVEVQDDVAKSVQAGSDALVEGFKRFNANLHRLEGTLDSVAQQVKEQLEGSGGEQAAVVGADLSRHGVVLATAWLAHNITFPVRLGVTAALTPYVAARIRGGYVDVLLKRMMTRLTPKATATAASDSNSKLKSTLLEIRK</sequence>
<dbReference type="Pfam" id="PF06916">
    <property type="entry name" value="FAM210A-B_dom"/>
    <property type="match status" value="1"/>
</dbReference>
<dbReference type="OrthoDB" id="426386at2759"/>
<dbReference type="Proteomes" id="UP000193642">
    <property type="component" value="Unassembled WGS sequence"/>
</dbReference>
<organism evidence="2 3">
    <name type="scientific">Rhizoclosmatium globosum</name>
    <dbReference type="NCBI Taxonomy" id="329046"/>
    <lineage>
        <taxon>Eukaryota</taxon>
        <taxon>Fungi</taxon>
        <taxon>Fungi incertae sedis</taxon>
        <taxon>Chytridiomycota</taxon>
        <taxon>Chytridiomycota incertae sedis</taxon>
        <taxon>Chytridiomycetes</taxon>
        <taxon>Chytridiales</taxon>
        <taxon>Chytriomycetaceae</taxon>
        <taxon>Rhizoclosmatium</taxon>
    </lineage>
</organism>
<reference evidence="2 3" key="1">
    <citation type="submission" date="2016-07" db="EMBL/GenBank/DDBJ databases">
        <title>Pervasive Adenine N6-methylation of Active Genes in Fungi.</title>
        <authorList>
            <consortium name="DOE Joint Genome Institute"/>
            <person name="Mondo S.J."/>
            <person name="Dannebaum R.O."/>
            <person name="Kuo R.C."/>
            <person name="Labutti K."/>
            <person name="Haridas S."/>
            <person name="Kuo A."/>
            <person name="Salamov A."/>
            <person name="Ahrendt S.R."/>
            <person name="Lipzen A."/>
            <person name="Sullivan W."/>
            <person name="Andreopoulos W.B."/>
            <person name="Clum A."/>
            <person name="Lindquist E."/>
            <person name="Daum C."/>
            <person name="Ramamoorthy G.K."/>
            <person name="Gryganskyi A."/>
            <person name="Culley D."/>
            <person name="Magnuson J.K."/>
            <person name="James T.Y."/>
            <person name="O'Malley M.A."/>
            <person name="Stajich J.E."/>
            <person name="Spatafora J.W."/>
            <person name="Visel A."/>
            <person name="Grigoriev I.V."/>
        </authorList>
    </citation>
    <scope>NUCLEOTIDE SEQUENCE [LARGE SCALE GENOMIC DNA]</scope>
    <source>
        <strain evidence="2 3">JEL800</strain>
    </source>
</reference>
<evidence type="ECO:0000259" key="1">
    <source>
        <dbReference type="Pfam" id="PF06916"/>
    </source>
</evidence>
<proteinExistence type="predicted"/>
<dbReference type="AlphaFoldDB" id="A0A1Y2B4U4"/>
<dbReference type="EMBL" id="MCGO01000086">
    <property type="protein sequence ID" value="ORY29726.1"/>
    <property type="molecule type" value="Genomic_DNA"/>
</dbReference>
<evidence type="ECO:0000313" key="2">
    <source>
        <dbReference type="EMBL" id="ORY29726.1"/>
    </source>
</evidence>
<gene>
    <name evidence="2" type="ORF">BCR33DRAFT_573862</name>
</gene>
<accession>A0A1Y2B4U4</accession>
<comment type="caution">
    <text evidence="2">The sequence shown here is derived from an EMBL/GenBank/DDBJ whole genome shotgun (WGS) entry which is preliminary data.</text>
</comment>
<name>A0A1Y2B4U4_9FUNG</name>